<dbReference type="RefSeq" id="WP_340274959.1">
    <property type="nucleotide sequence ID" value="NZ_JBAKIA010000009.1"/>
</dbReference>
<dbReference type="EMBL" id="JBAKIA010000009">
    <property type="protein sequence ID" value="MEJ8475075.1"/>
    <property type="molecule type" value="Genomic_DNA"/>
</dbReference>
<dbReference type="InterPro" id="IPR036390">
    <property type="entry name" value="WH_DNA-bd_sf"/>
</dbReference>
<dbReference type="InterPro" id="IPR000847">
    <property type="entry name" value="LysR_HTH_N"/>
</dbReference>
<evidence type="ECO:0000313" key="6">
    <source>
        <dbReference type="EMBL" id="MEJ8475075.1"/>
    </source>
</evidence>
<evidence type="ECO:0000256" key="4">
    <source>
        <dbReference type="ARBA" id="ARBA00023163"/>
    </source>
</evidence>
<evidence type="ECO:0000256" key="1">
    <source>
        <dbReference type="ARBA" id="ARBA00009437"/>
    </source>
</evidence>
<feature type="domain" description="HTH lysR-type" evidence="5">
    <location>
        <begin position="10"/>
        <end position="67"/>
    </location>
</feature>
<reference evidence="6 7" key="1">
    <citation type="submission" date="2024-02" db="EMBL/GenBank/DDBJ databases">
        <title>Roseibium algae sp. nov., isolated from marine alga (Grateloupia sp.), showing potential in myo-inositol conversion.</title>
        <authorList>
            <person name="Wang Y."/>
        </authorList>
    </citation>
    <scope>NUCLEOTIDE SEQUENCE [LARGE SCALE GENOMIC DNA]</scope>
    <source>
        <strain evidence="6 7">H3510</strain>
    </source>
</reference>
<dbReference type="Gene3D" id="3.40.190.290">
    <property type="match status" value="1"/>
</dbReference>
<keyword evidence="4" id="KW-0804">Transcription</keyword>
<dbReference type="PROSITE" id="PS50931">
    <property type="entry name" value="HTH_LYSR"/>
    <property type="match status" value="1"/>
</dbReference>
<protein>
    <submittedName>
        <fullName evidence="6">LysR family transcriptional regulator</fullName>
    </submittedName>
</protein>
<sequence>MMSIENNKKFDLKALEAFLAAMSCGSMTKAAVYLGVGQPAVTRMIKELEVAVGFQLFHRNGPRISPTDRGLRFHEEVQRVVAGLRQIGQRAEAIRTEKVASIDIAATPTMAAGLSGPALKLLADDLPHQVNVQTMNAEYVIRALRSRTADFGIAANPIDHAGMVRHVVCESRLVGVVAESSILASSQDPLSLSIFSERRLITVGNAFRIRHAIDQAFQKLDISPPSEFATNTSLNAVMAARSGLGVAIVDPVTAYGVPVEGVKIVPLETRIPYVWELLSDADRALSRHLSAFVDAFRRGCVATVPDCVVKSPGGDAVLADIHQSS</sequence>
<dbReference type="InterPro" id="IPR036388">
    <property type="entry name" value="WH-like_DNA-bd_sf"/>
</dbReference>
<dbReference type="Proteomes" id="UP001385499">
    <property type="component" value="Unassembled WGS sequence"/>
</dbReference>
<proteinExistence type="inferred from homology"/>
<dbReference type="InterPro" id="IPR005119">
    <property type="entry name" value="LysR_subst-bd"/>
</dbReference>
<evidence type="ECO:0000256" key="3">
    <source>
        <dbReference type="ARBA" id="ARBA00023125"/>
    </source>
</evidence>
<dbReference type="PRINTS" id="PR00039">
    <property type="entry name" value="HTHLYSR"/>
</dbReference>
<dbReference type="Pfam" id="PF00126">
    <property type="entry name" value="HTH_1"/>
    <property type="match status" value="1"/>
</dbReference>
<dbReference type="SUPFAM" id="SSF46785">
    <property type="entry name" value="Winged helix' DNA-binding domain"/>
    <property type="match status" value="1"/>
</dbReference>
<evidence type="ECO:0000256" key="2">
    <source>
        <dbReference type="ARBA" id="ARBA00023015"/>
    </source>
</evidence>
<keyword evidence="7" id="KW-1185">Reference proteome</keyword>
<dbReference type="SUPFAM" id="SSF53850">
    <property type="entry name" value="Periplasmic binding protein-like II"/>
    <property type="match status" value="1"/>
</dbReference>
<keyword evidence="2" id="KW-0805">Transcription regulation</keyword>
<dbReference type="PANTHER" id="PTHR30427">
    <property type="entry name" value="TRANSCRIPTIONAL ACTIVATOR PROTEIN LYSR"/>
    <property type="match status" value="1"/>
</dbReference>
<evidence type="ECO:0000313" key="7">
    <source>
        <dbReference type="Proteomes" id="UP001385499"/>
    </source>
</evidence>
<gene>
    <name evidence="6" type="ORF">V6575_13330</name>
</gene>
<comment type="similarity">
    <text evidence="1">Belongs to the LysR transcriptional regulatory family.</text>
</comment>
<keyword evidence="3" id="KW-0238">DNA-binding</keyword>
<name>A0ABU8TLP1_9HYPH</name>
<comment type="caution">
    <text evidence="6">The sequence shown here is derived from an EMBL/GenBank/DDBJ whole genome shotgun (WGS) entry which is preliminary data.</text>
</comment>
<evidence type="ECO:0000259" key="5">
    <source>
        <dbReference type="PROSITE" id="PS50931"/>
    </source>
</evidence>
<dbReference type="Gene3D" id="1.10.10.10">
    <property type="entry name" value="Winged helix-like DNA-binding domain superfamily/Winged helix DNA-binding domain"/>
    <property type="match status" value="1"/>
</dbReference>
<dbReference type="Pfam" id="PF03466">
    <property type="entry name" value="LysR_substrate"/>
    <property type="match status" value="1"/>
</dbReference>
<dbReference type="PANTHER" id="PTHR30427:SF1">
    <property type="entry name" value="TRANSCRIPTIONAL ACTIVATOR PROTEIN LYSR"/>
    <property type="match status" value="1"/>
</dbReference>
<organism evidence="6 7">
    <name type="scientific">Roseibium algae</name>
    <dbReference type="NCBI Taxonomy" id="3123038"/>
    <lineage>
        <taxon>Bacteria</taxon>
        <taxon>Pseudomonadati</taxon>
        <taxon>Pseudomonadota</taxon>
        <taxon>Alphaproteobacteria</taxon>
        <taxon>Hyphomicrobiales</taxon>
        <taxon>Stappiaceae</taxon>
        <taxon>Roseibium</taxon>
    </lineage>
</organism>
<accession>A0ABU8TLP1</accession>